<evidence type="ECO:0000313" key="11">
    <source>
        <dbReference type="Proteomes" id="UP000186698"/>
    </source>
</evidence>
<organism evidence="11 12">
    <name type="scientific">Xenopus laevis</name>
    <name type="common">African clawed frog</name>
    <dbReference type="NCBI Taxonomy" id="8355"/>
    <lineage>
        <taxon>Eukaryota</taxon>
        <taxon>Metazoa</taxon>
        <taxon>Chordata</taxon>
        <taxon>Craniata</taxon>
        <taxon>Vertebrata</taxon>
        <taxon>Euteleostomi</taxon>
        <taxon>Amphibia</taxon>
        <taxon>Batrachia</taxon>
        <taxon>Anura</taxon>
        <taxon>Pipoidea</taxon>
        <taxon>Pipidae</taxon>
        <taxon>Xenopodinae</taxon>
        <taxon>Xenopus</taxon>
        <taxon>Xenopus</taxon>
    </lineage>
</organism>
<evidence type="ECO:0000256" key="2">
    <source>
        <dbReference type="ARBA" id="ARBA00004214"/>
    </source>
</evidence>
<evidence type="ECO:0000256" key="8">
    <source>
        <dbReference type="ARBA" id="ARBA00038407"/>
    </source>
</evidence>
<dbReference type="PaxDb" id="8355-A0A1L8GQT3"/>
<evidence type="ECO:0000256" key="5">
    <source>
        <dbReference type="ARBA" id="ARBA00023054"/>
    </source>
</evidence>
<dbReference type="GO" id="GO:0030496">
    <property type="term" value="C:midbody"/>
    <property type="evidence" value="ECO:0007669"/>
    <property type="project" value="UniProtKB-SubCell"/>
</dbReference>
<evidence type="ECO:0000256" key="1">
    <source>
        <dbReference type="ARBA" id="ARBA00004186"/>
    </source>
</evidence>
<proteinExistence type="inferred from homology"/>
<dbReference type="GeneID" id="447058"/>
<evidence type="ECO:0000256" key="9">
    <source>
        <dbReference type="SAM" id="Coils"/>
    </source>
</evidence>
<evidence type="ECO:0000256" key="6">
    <source>
        <dbReference type="ARBA" id="ARBA00023212"/>
    </source>
</evidence>
<dbReference type="Proteomes" id="UP000186698">
    <property type="component" value="Chromosome 3S"/>
</dbReference>
<name>A0A1L8GQT3_XENLA</name>
<reference evidence="11" key="1">
    <citation type="submission" date="2024-06" db="UniProtKB">
        <authorList>
            <consortium name="RefSeq"/>
        </authorList>
    </citation>
    <scope>NUCLEOTIDE SEQUENCE [LARGE SCALE GENOMIC DNA]</scope>
    <source>
        <strain evidence="11">J_2021</strain>
    </source>
</reference>
<protein>
    <submittedName>
        <fullName evidence="12">Coiled-coil domain-containing protein 69-A</fullName>
    </submittedName>
</protein>
<evidence type="ECO:0000256" key="10">
    <source>
        <dbReference type="SAM" id="MobiDB-lite"/>
    </source>
</evidence>
<dbReference type="GO" id="GO:0008017">
    <property type="term" value="F:microtubule binding"/>
    <property type="evidence" value="ECO:0000318"/>
    <property type="project" value="GO_Central"/>
</dbReference>
<dbReference type="AlphaFoldDB" id="A0A1L8GQT3"/>
<feature type="compositionally biased region" description="Polar residues" evidence="10">
    <location>
        <begin position="25"/>
        <end position="38"/>
    </location>
</feature>
<dbReference type="KEGG" id="xla:447058"/>
<keyword evidence="11" id="KW-1185">Reference proteome</keyword>
<comment type="subcellular location">
    <subcellularLocation>
        <location evidence="1">Cytoplasm</location>
        <location evidence="1">Cytoskeleton</location>
        <location evidence="1">Spindle</location>
    </subcellularLocation>
    <subcellularLocation>
        <location evidence="2">Midbody</location>
    </subcellularLocation>
</comment>
<evidence type="ECO:0000313" key="12">
    <source>
        <dbReference type="RefSeq" id="XP_041443904.1"/>
    </source>
</evidence>
<reference evidence="12" key="2">
    <citation type="submission" date="2025-08" db="UniProtKB">
        <authorList>
            <consortium name="RefSeq"/>
        </authorList>
    </citation>
    <scope>IDENTIFICATION</scope>
    <source>
        <strain evidence="12">J_2021</strain>
        <tissue evidence="12">Erythrocytes</tissue>
    </source>
</reference>
<sequence>MGCKTSKMCCPQLRKKKRQKAHQGGLTSQELNDLNAKTQGPNEVLQKIKEYEQEIRDLLQKHQEEKTALADAHKADVEARTLELQAQAQKDRDAETAKLLSEQAATMKAEMEEKFAELQKSFEQEKVSLTQTHQQFTDALQETVDELNSQLASFREKMKRVEESVLSQDYRRHIQDHGSPGQFWEQELQSLHFVIEMKSELIREQDKRLRNHESTMERNLVLEERSRTLQQENEALKVQTQKQGAVTVRLSEELLSTQVSLEKQIHRCEQLQREKEQNLYRAVNGDGPQQFSLQSNAQELPVMVL</sequence>
<dbReference type="RefSeq" id="XP_041443904.1">
    <property type="nucleotide sequence ID" value="XM_041587970.1"/>
</dbReference>
<dbReference type="OrthoDB" id="10038993at2759"/>
<keyword evidence="4" id="KW-0519">Myristate</keyword>
<evidence type="ECO:0000256" key="4">
    <source>
        <dbReference type="ARBA" id="ARBA00022707"/>
    </source>
</evidence>
<dbReference type="InterPro" id="IPR051293">
    <property type="entry name" value="MTUS1/CCDC69"/>
</dbReference>
<keyword evidence="3" id="KW-0963">Cytoplasm</keyword>
<comment type="similarity">
    <text evidence="8">Belongs to the CCDC69 family.</text>
</comment>
<gene>
    <name evidence="12" type="primary">ccdc69.S</name>
</gene>
<dbReference type="PANTHER" id="PTHR24200">
    <property type="entry name" value="TOUCAN, ISOFORM A"/>
    <property type="match status" value="1"/>
</dbReference>
<dbReference type="GO" id="GO:0005634">
    <property type="term" value="C:nucleus"/>
    <property type="evidence" value="ECO:0000318"/>
    <property type="project" value="GO_Central"/>
</dbReference>
<feature type="coiled-coil region" evidence="9">
    <location>
        <begin position="101"/>
        <end position="164"/>
    </location>
</feature>
<dbReference type="PANTHER" id="PTHR24200:SF6">
    <property type="entry name" value="COILED-COIL DOMAIN-CONTAINING PROTEIN 69"/>
    <property type="match status" value="1"/>
</dbReference>
<keyword evidence="5 9" id="KW-0175">Coiled coil</keyword>
<evidence type="ECO:0000256" key="7">
    <source>
        <dbReference type="ARBA" id="ARBA00023288"/>
    </source>
</evidence>
<evidence type="ECO:0000256" key="3">
    <source>
        <dbReference type="ARBA" id="ARBA00022490"/>
    </source>
</evidence>
<dbReference type="CTD" id="447058"/>
<dbReference type="GO" id="GO:0005819">
    <property type="term" value="C:spindle"/>
    <property type="evidence" value="ECO:0007669"/>
    <property type="project" value="UniProtKB-SubCell"/>
</dbReference>
<accession>A0A1L8GQT3</accession>
<dbReference type="GO" id="GO:0005737">
    <property type="term" value="C:cytoplasm"/>
    <property type="evidence" value="ECO:0007669"/>
    <property type="project" value="TreeGrafter"/>
</dbReference>
<dbReference type="OMA" id="DSCPTIH"/>
<keyword evidence="7" id="KW-0449">Lipoprotein</keyword>
<feature type="region of interest" description="Disordered" evidence="10">
    <location>
        <begin position="13"/>
        <end position="38"/>
    </location>
</feature>
<keyword evidence="6" id="KW-0206">Cytoskeleton</keyword>
<dbReference type="STRING" id="8355.A0A1L8GQT3"/>